<name>A0A3E1NXE2_9BACT</name>
<dbReference type="InterPro" id="IPR016181">
    <property type="entry name" value="Acyl_CoA_acyltransferase"/>
</dbReference>
<sequence length="70" mass="8137">MAVEIDKDGNGVFYIDEKGKRIAEILVRINNKTLIVFDGNGQWRKLLHQLLAYAKKNDLKVLQHCLYINH</sequence>
<comment type="caution">
    <text evidence="1">The sequence shown here is derived from an EMBL/GenBank/DDBJ whole genome shotgun (WGS) entry which is preliminary data.</text>
</comment>
<gene>
    <name evidence="1" type="ORF">DXN04_23230</name>
</gene>
<proteinExistence type="predicted"/>
<dbReference type="RefSeq" id="WP_116855786.1">
    <property type="nucleotide sequence ID" value="NZ_QTJV01000009.1"/>
</dbReference>
<evidence type="ECO:0000313" key="1">
    <source>
        <dbReference type="EMBL" id="RFM32593.1"/>
    </source>
</evidence>
<dbReference type="EMBL" id="QTJV01000009">
    <property type="protein sequence ID" value="RFM32593.1"/>
    <property type="molecule type" value="Genomic_DNA"/>
</dbReference>
<accession>A0A3E1NXE2</accession>
<protein>
    <submittedName>
        <fullName evidence="1">Uncharacterized protein</fullName>
    </submittedName>
</protein>
<organism evidence="1 2">
    <name type="scientific">Chitinophaga silvisoli</name>
    <dbReference type="NCBI Taxonomy" id="2291814"/>
    <lineage>
        <taxon>Bacteria</taxon>
        <taxon>Pseudomonadati</taxon>
        <taxon>Bacteroidota</taxon>
        <taxon>Chitinophagia</taxon>
        <taxon>Chitinophagales</taxon>
        <taxon>Chitinophagaceae</taxon>
        <taxon>Chitinophaga</taxon>
    </lineage>
</organism>
<dbReference type="AlphaFoldDB" id="A0A3E1NXE2"/>
<dbReference type="Proteomes" id="UP000261174">
    <property type="component" value="Unassembled WGS sequence"/>
</dbReference>
<dbReference type="OrthoDB" id="9793389at2"/>
<reference evidence="1 2" key="1">
    <citation type="submission" date="2018-08" db="EMBL/GenBank/DDBJ databases">
        <title>Chitinophaga sp. K20C18050901, a novel bacterium isolated from forest soil.</title>
        <authorList>
            <person name="Wang C."/>
        </authorList>
    </citation>
    <scope>NUCLEOTIDE SEQUENCE [LARGE SCALE GENOMIC DNA]</scope>
    <source>
        <strain evidence="1 2">K20C18050901</strain>
    </source>
</reference>
<dbReference type="SUPFAM" id="SSF55729">
    <property type="entry name" value="Acyl-CoA N-acyltransferases (Nat)"/>
    <property type="match status" value="1"/>
</dbReference>
<evidence type="ECO:0000313" key="2">
    <source>
        <dbReference type="Proteomes" id="UP000261174"/>
    </source>
</evidence>
<keyword evidence="2" id="KW-1185">Reference proteome</keyword>